<protein>
    <submittedName>
        <fullName evidence="1">DUF3990 domain-containing protein</fullName>
    </submittedName>
</protein>
<dbReference type="InterPro" id="IPR025051">
    <property type="entry name" value="DUF3990"/>
</dbReference>
<reference evidence="1" key="1">
    <citation type="submission" date="2019-04" db="EMBL/GenBank/DDBJ databases">
        <title>Evolution of Biomass-Degrading Anaerobic Consortia Revealed by Metagenomics.</title>
        <authorList>
            <person name="Peng X."/>
        </authorList>
    </citation>
    <scope>NUCLEOTIDE SEQUENCE</scope>
    <source>
        <strain evidence="1">SIG140</strain>
    </source>
</reference>
<dbReference type="EMBL" id="SUYC01000003">
    <property type="protein sequence ID" value="MBE6270048.1"/>
    <property type="molecule type" value="Genomic_DNA"/>
</dbReference>
<proteinExistence type="predicted"/>
<evidence type="ECO:0000313" key="1">
    <source>
        <dbReference type="EMBL" id="MBE6270048.1"/>
    </source>
</evidence>
<dbReference type="Proteomes" id="UP000806522">
    <property type="component" value="Unassembled WGS sequence"/>
</dbReference>
<organism evidence="1 2">
    <name type="scientific">Xylanibacter ruminicola</name>
    <name type="common">Prevotella ruminicola</name>
    <dbReference type="NCBI Taxonomy" id="839"/>
    <lineage>
        <taxon>Bacteria</taxon>
        <taxon>Pseudomonadati</taxon>
        <taxon>Bacteroidota</taxon>
        <taxon>Bacteroidia</taxon>
        <taxon>Bacteroidales</taxon>
        <taxon>Prevotellaceae</taxon>
        <taxon>Xylanibacter</taxon>
    </lineage>
</organism>
<evidence type="ECO:0000313" key="2">
    <source>
        <dbReference type="Proteomes" id="UP000806522"/>
    </source>
</evidence>
<accession>A0A9D5S6R5</accession>
<sequence length="158" mass="18484">MKLFHASTLRIDKPDVLHSREKLDFGRGFYLTNLYEQAVRYSERFTRRGKEAFINEYEMDEETPGFIIKTFESYDEEWLDYVALCRKGDITAPKYDAVSGGVANDNVFNTIDLYFAGLITKEEALGRLKYEKPNHQLCILNGDMLCRHLHFIKAERVK</sequence>
<name>A0A9D5S6R5_XYLRU</name>
<comment type="caution">
    <text evidence="1">The sequence shown here is derived from an EMBL/GenBank/DDBJ whole genome shotgun (WGS) entry which is preliminary data.</text>
</comment>
<dbReference type="AlphaFoldDB" id="A0A9D5S6R5"/>
<dbReference type="Pfam" id="PF13151">
    <property type="entry name" value="DUF3990"/>
    <property type="match status" value="1"/>
</dbReference>
<gene>
    <name evidence="1" type="ORF">E7101_03750</name>
</gene>